<dbReference type="Proteomes" id="UP000004277">
    <property type="component" value="Unassembled WGS sequence"/>
</dbReference>
<proteinExistence type="predicted"/>
<evidence type="ECO:0000313" key="1">
    <source>
        <dbReference type="EMBL" id="TMS56879.1"/>
    </source>
</evidence>
<protein>
    <submittedName>
        <fullName evidence="1">LysR family transcriptional regulator</fullName>
    </submittedName>
</protein>
<name>A0ACD3SKW3_9BURK</name>
<sequence length="326" mass="36187">MSLLRSLTLRQLQIFVTAARHASFVRTAEELHLTQPAVSMQIKQLEGVVGLPLFERVGRTLALTETGDRLLHHASRILGEVKDAEDGLQGLKGIDRGSITIGMISTAKYFVPRLLAEYTKRYPGVDVHIAEGNREKLLRMLQDNVIDLAVMGRPPVELDAISEPIATHPHVLVAAISHPLQAAERFDLQELRHETFLLREPGSGTRTVAEQMFRNHLFTPAKAVTLGSNETIKQAVMAGMGISLLSLHTLSLELRTREIAILDVAGTPIDRVWHIVHMRSKRLSPASEVCRSFVLEHAAPYLQERYLGLMRHHAPPQARTATPPPA</sequence>
<reference evidence="1" key="1">
    <citation type="submission" date="2019-05" db="EMBL/GenBank/DDBJ databases">
        <title>Revised genome assembly of Burkholderiaceae (previously Ralstonia) sp. PBA.</title>
        <authorList>
            <person name="Gan H.M."/>
        </authorList>
    </citation>
    <scope>NUCLEOTIDE SEQUENCE</scope>
    <source>
        <strain evidence="1">PBA</strain>
    </source>
</reference>
<accession>A0ACD3SKW3</accession>
<dbReference type="EMBL" id="AKCV02000026">
    <property type="protein sequence ID" value="TMS56879.1"/>
    <property type="molecule type" value="Genomic_DNA"/>
</dbReference>
<comment type="caution">
    <text evidence="1">The sequence shown here is derived from an EMBL/GenBank/DDBJ whole genome shotgun (WGS) entry which is preliminary data.</text>
</comment>
<organism evidence="1 2">
    <name type="scientific">Imbroritus primus</name>
    <dbReference type="NCBI Taxonomy" id="3058603"/>
    <lineage>
        <taxon>Bacteria</taxon>
        <taxon>Pseudomonadati</taxon>
        <taxon>Pseudomonadota</taxon>
        <taxon>Betaproteobacteria</taxon>
        <taxon>Burkholderiales</taxon>
        <taxon>Burkholderiaceae</taxon>
        <taxon>Imbroritus</taxon>
    </lineage>
</organism>
<evidence type="ECO:0000313" key="2">
    <source>
        <dbReference type="Proteomes" id="UP000004277"/>
    </source>
</evidence>
<keyword evidence="2" id="KW-1185">Reference proteome</keyword>
<gene>
    <name evidence="1" type="ORF">MW7_017625</name>
</gene>